<keyword evidence="4" id="KW-1185">Reference proteome</keyword>
<protein>
    <submittedName>
        <fullName evidence="3">Uncharacterized protein</fullName>
    </submittedName>
</protein>
<feature type="region of interest" description="Disordered" evidence="1">
    <location>
        <begin position="33"/>
        <end position="119"/>
    </location>
</feature>
<evidence type="ECO:0000256" key="2">
    <source>
        <dbReference type="SAM" id="SignalP"/>
    </source>
</evidence>
<keyword evidence="2" id="KW-0732">Signal</keyword>
<evidence type="ECO:0000313" key="4">
    <source>
        <dbReference type="Proteomes" id="UP001057455"/>
    </source>
</evidence>
<feature type="compositionally biased region" description="Basic and acidic residues" evidence="1">
    <location>
        <begin position="191"/>
        <end position="201"/>
    </location>
</feature>
<name>A0A9W5WUJ1_BABOV</name>
<feature type="compositionally biased region" description="Polar residues" evidence="1">
    <location>
        <begin position="582"/>
        <end position="596"/>
    </location>
</feature>
<feature type="compositionally biased region" description="Basic and acidic residues" evidence="1">
    <location>
        <begin position="106"/>
        <end position="119"/>
    </location>
</feature>
<gene>
    <name evidence="3" type="ORF">BaOVIS_013700</name>
</gene>
<feature type="compositionally biased region" description="Acidic residues" evidence="1">
    <location>
        <begin position="487"/>
        <end position="496"/>
    </location>
</feature>
<feature type="compositionally biased region" description="Basic and acidic residues" evidence="1">
    <location>
        <begin position="568"/>
        <end position="580"/>
    </location>
</feature>
<feature type="signal peptide" evidence="2">
    <location>
        <begin position="1"/>
        <end position="24"/>
    </location>
</feature>
<feature type="compositionally biased region" description="Basic residues" evidence="1">
    <location>
        <begin position="504"/>
        <end position="545"/>
    </location>
</feature>
<feature type="chain" id="PRO_5040776588" evidence="2">
    <location>
        <begin position="25"/>
        <end position="732"/>
    </location>
</feature>
<evidence type="ECO:0000313" key="3">
    <source>
        <dbReference type="EMBL" id="GFE53966.1"/>
    </source>
</evidence>
<feature type="compositionally biased region" description="Acidic residues" evidence="1">
    <location>
        <begin position="441"/>
        <end position="453"/>
    </location>
</feature>
<dbReference type="OrthoDB" id="10691380at2759"/>
<feature type="compositionally biased region" description="Acidic residues" evidence="1">
    <location>
        <begin position="695"/>
        <end position="725"/>
    </location>
</feature>
<feature type="compositionally biased region" description="Basic and acidic residues" evidence="1">
    <location>
        <begin position="455"/>
        <end position="469"/>
    </location>
</feature>
<evidence type="ECO:0000256" key="1">
    <source>
        <dbReference type="SAM" id="MobiDB-lite"/>
    </source>
</evidence>
<feature type="compositionally biased region" description="Basic and acidic residues" evidence="1">
    <location>
        <begin position="155"/>
        <end position="168"/>
    </location>
</feature>
<organism evidence="3 4">
    <name type="scientific">Babesia ovis</name>
    <dbReference type="NCBI Taxonomy" id="5869"/>
    <lineage>
        <taxon>Eukaryota</taxon>
        <taxon>Sar</taxon>
        <taxon>Alveolata</taxon>
        <taxon>Apicomplexa</taxon>
        <taxon>Aconoidasida</taxon>
        <taxon>Piroplasmida</taxon>
        <taxon>Babesiidae</taxon>
        <taxon>Babesia</taxon>
    </lineage>
</organism>
<dbReference type="EMBL" id="BLIY01000008">
    <property type="protein sequence ID" value="GFE53966.1"/>
    <property type="molecule type" value="Genomic_DNA"/>
</dbReference>
<accession>A0A9W5WUJ1</accession>
<feature type="compositionally biased region" description="Basic residues" evidence="1">
    <location>
        <begin position="553"/>
        <end position="567"/>
    </location>
</feature>
<feature type="compositionally biased region" description="Basic and acidic residues" evidence="1">
    <location>
        <begin position="254"/>
        <end position="268"/>
    </location>
</feature>
<feature type="region of interest" description="Disordered" evidence="1">
    <location>
        <begin position="139"/>
        <end position="224"/>
    </location>
</feature>
<comment type="caution">
    <text evidence="3">The sequence shown here is derived from an EMBL/GenBank/DDBJ whole genome shotgun (WGS) entry which is preliminary data.</text>
</comment>
<sequence length="732" mass="81898">MKGSLFIQLLGIIGLSSKIWLCLAEAREDCLPTPTSLHPVTLPNEDTLEARETPSDQDVQEHRMHHMVPNNTTKKDSKKDRKIRPKVKKNGEHYYRRVYKKGYKQRVKEPSTEGKGDDKNKIFRVKKTVEILIDAPKPKKTDIVSGEPPKVTGNDAKKGVDRSEDKETGSGSTASDEPSNGRNTTSLSLNEDSKSNDRIPDFRQQANDHNIPAKIENTDVDADTQEDAYITSDEDHSVYYSIPPTNTADTWEINDHSKYNNPHDDGSHVTDTGHATVAHEPYHHAMHGHKHEYQETSPSTVDYDLPEDSYYRDAHEYGVHGHQDVVDERKNLHKLDALAAEQNYQRSENNHEGNNEELSIDTNPTYFETPHAGPHVVHSHDNSQKNSIITDNYREFDDDSEGVSSSYSTKYVKDITDDSDDRVMEDDGEIGVEPQFIETEMSIEEEDDDDNVEELTSKPEIKVSDQKEEVMDEENELDRTISGPTETLDDESDEISEGASLRGLRSKGKKGKKAPKAKNDKKSKKAAKKSSKKSKKASKDKKKSKAGSDKKKAKEAKKKAKAEKKKAQKEAKELQKEEKNAPTNTDYTVVSNNDISKTPEIFDDTNNQSTIMTSTTGDTINNTYGTTEAANTEDKDTSSEKMATVDTTLNGGSNDSLPITDVVVTEAAEKKDAVKNEPLIPIEESTAASDAPETKEDEASEEDEIEEEEIEEDEEYDEDDADNDNGSETTHM</sequence>
<proteinExistence type="predicted"/>
<feature type="compositionally biased region" description="Polar residues" evidence="1">
    <location>
        <begin position="169"/>
        <end position="190"/>
    </location>
</feature>
<feature type="region of interest" description="Disordered" evidence="1">
    <location>
        <begin position="432"/>
        <end position="732"/>
    </location>
</feature>
<reference evidence="3" key="1">
    <citation type="submission" date="2019-12" db="EMBL/GenBank/DDBJ databases">
        <title>Genome sequence of Babesia ovis.</title>
        <authorList>
            <person name="Yamagishi J."/>
            <person name="Sevinc F."/>
            <person name="Xuan X."/>
        </authorList>
    </citation>
    <scope>NUCLEOTIDE SEQUENCE</scope>
    <source>
        <strain evidence="3">Selcuk</strain>
    </source>
</reference>
<feature type="compositionally biased region" description="Polar residues" evidence="1">
    <location>
        <begin position="604"/>
        <end position="630"/>
    </location>
</feature>
<feature type="compositionally biased region" description="Basic residues" evidence="1">
    <location>
        <begin position="96"/>
        <end position="105"/>
    </location>
</feature>
<dbReference type="AlphaFoldDB" id="A0A9W5WUJ1"/>
<dbReference type="Proteomes" id="UP001057455">
    <property type="component" value="Unassembled WGS sequence"/>
</dbReference>
<feature type="compositionally biased region" description="Basic and acidic residues" evidence="1">
    <location>
        <begin position="48"/>
        <end position="62"/>
    </location>
</feature>
<feature type="compositionally biased region" description="Polar residues" evidence="1">
    <location>
        <begin position="645"/>
        <end position="657"/>
    </location>
</feature>
<feature type="region of interest" description="Disordered" evidence="1">
    <location>
        <begin position="254"/>
        <end position="273"/>
    </location>
</feature>